<sequence>MNSRPKVTVALLEDDDVPTAFQVLSESFSHNAPLVNNLYPNHDTPAGRASGSERFLAWKLVGKDTTFLKAVLDSDSGEPSKIIGIAIWAHLAKPLPSYLGDIENLEKHWPDGENREFVVQLWKNFVYPRNQAITESNGKGVYALELLAIHPDYQRMGAGKALVDWGNKKADELRLQGVVEATSFGVPLYEKCGFHSQIEEMAFATDEKFNGRQKPKLTFLTREPET</sequence>
<protein>
    <recommendedName>
        <fullName evidence="1">N-acetyltransferase domain-containing protein</fullName>
    </recommendedName>
</protein>
<dbReference type="PANTHER" id="PTHR42791">
    <property type="entry name" value="GNAT FAMILY ACETYLTRANSFERASE"/>
    <property type="match status" value="1"/>
</dbReference>
<dbReference type="Pfam" id="PF13508">
    <property type="entry name" value="Acetyltransf_7"/>
    <property type="match status" value="1"/>
</dbReference>
<dbReference type="InterPro" id="IPR000182">
    <property type="entry name" value="GNAT_dom"/>
</dbReference>
<dbReference type="GO" id="GO:0016747">
    <property type="term" value="F:acyltransferase activity, transferring groups other than amino-acyl groups"/>
    <property type="evidence" value="ECO:0007669"/>
    <property type="project" value="InterPro"/>
</dbReference>
<dbReference type="PANTHER" id="PTHR42791:SF14">
    <property type="entry name" value="N-ACETYLTRANSFERASE DOMAIN-CONTAINING PROTEIN"/>
    <property type="match status" value="1"/>
</dbReference>
<dbReference type="AlphaFoldDB" id="A0A6A6U7J3"/>
<dbReference type="Proteomes" id="UP000799302">
    <property type="component" value="Unassembled WGS sequence"/>
</dbReference>
<reference evidence="2" key="1">
    <citation type="journal article" date="2020" name="Stud. Mycol.">
        <title>101 Dothideomycetes genomes: a test case for predicting lifestyles and emergence of pathogens.</title>
        <authorList>
            <person name="Haridas S."/>
            <person name="Albert R."/>
            <person name="Binder M."/>
            <person name="Bloem J."/>
            <person name="Labutti K."/>
            <person name="Salamov A."/>
            <person name="Andreopoulos B."/>
            <person name="Baker S."/>
            <person name="Barry K."/>
            <person name="Bills G."/>
            <person name="Bluhm B."/>
            <person name="Cannon C."/>
            <person name="Castanera R."/>
            <person name="Culley D."/>
            <person name="Daum C."/>
            <person name="Ezra D."/>
            <person name="Gonzalez J."/>
            <person name="Henrissat B."/>
            <person name="Kuo A."/>
            <person name="Liang C."/>
            <person name="Lipzen A."/>
            <person name="Lutzoni F."/>
            <person name="Magnuson J."/>
            <person name="Mondo S."/>
            <person name="Nolan M."/>
            <person name="Ohm R."/>
            <person name="Pangilinan J."/>
            <person name="Park H.-J."/>
            <person name="Ramirez L."/>
            <person name="Alfaro M."/>
            <person name="Sun H."/>
            <person name="Tritt A."/>
            <person name="Yoshinaga Y."/>
            <person name="Zwiers L.-H."/>
            <person name="Turgeon B."/>
            <person name="Goodwin S."/>
            <person name="Spatafora J."/>
            <person name="Crous P."/>
            <person name="Grigoriev I."/>
        </authorList>
    </citation>
    <scope>NUCLEOTIDE SEQUENCE</scope>
    <source>
        <strain evidence="2">CBS 115976</strain>
    </source>
</reference>
<name>A0A6A6U7J3_9PEZI</name>
<dbReference type="CDD" id="cd04301">
    <property type="entry name" value="NAT_SF"/>
    <property type="match status" value="1"/>
</dbReference>
<dbReference type="InterPro" id="IPR052523">
    <property type="entry name" value="Trichothecene_AcTrans"/>
</dbReference>
<proteinExistence type="predicted"/>
<evidence type="ECO:0000313" key="3">
    <source>
        <dbReference type="Proteomes" id="UP000799302"/>
    </source>
</evidence>
<dbReference type="PROSITE" id="PS51186">
    <property type="entry name" value="GNAT"/>
    <property type="match status" value="1"/>
</dbReference>
<dbReference type="SUPFAM" id="SSF55729">
    <property type="entry name" value="Acyl-CoA N-acyltransferases (Nat)"/>
    <property type="match status" value="1"/>
</dbReference>
<gene>
    <name evidence="2" type="ORF">BT63DRAFT_456862</name>
</gene>
<accession>A0A6A6U7J3</accession>
<dbReference type="EMBL" id="MU004237">
    <property type="protein sequence ID" value="KAF2667561.1"/>
    <property type="molecule type" value="Genomic_DNA"/>
</dbReference>
<dbReference type="Gene3D" id="3.40.630.30">
    <property type="match status" value="1"/>
</dbReference>
<evidence type="ECO:0000313" key="2">
    <source>
        <dbReference type="EMBL" id="KAF2667561.1"/>
    </source>
</evidence>
<keyword evidence="3" id="KW-1185">Reference proteome</keyword>
<evidence type="ECO:0000259" key="1">
    <source>
        <dbReference type="PROSITE" id="PS51186"/>
    </source>
</evidence>
<dbReference type="InterPro" id="IPR016181">
    <property type="entry name" value="Acyl_CoA_acyltransferase"/>
</dbReference>
<feature type="domain" description="N-acetyltransferase" evidence="1">
    <location>
        <begin position="85"/>
        <end position="212"/>
    </location>
</feature>
<organism evidence="2 3">
    <name type="scientific">Microthyrium microscopicum</name>
    <dbReference type="NCBI Taxonomy" id="703497"/>
    <lineage>
        <taxon>Eukaryota</taxon>
        <taxon>Fungi</taxon>
        <taxon>Dikarya</taxon>
        <taxon>Ascomycota</taxon>
        <taxon>Pezizomycotina</taxon>
        <taxon>Dothideomycetes</taxon>
        <taxon>Dothideomycetes incertae sedis</taxon>
        <taxon>Microthyriales</taxon>
        <taxon>Microthyriaceae</taxon>
        <taxon>Microthyrium</taxon>
    </lineage>
</organism>
<dbReference type="OrthoDB" id="4738875at2759"/>